<dbReference type="InterPro" id="IPR051091">
    <property type="entry name" value="O-Glucosyltr/Glycosyltrsf_90"/>
</dbReference>
<evidence type="ECO:0000256" key="2">
    <source>
        <dbReference type="ARBA" id="ARBA00022679"/>
    </source>
</evidence>
<gene>
    <name evidence="6" type="ORF">Cvel_10339</name>
</gene>
<protein>
    <recommendedName>
        <fullName evidence="5">Glycosyl transferase CAP10 domain-containing protein</fullName>
    </recommendedName>
</protein>
<dbReference type="GO" id="GO:0016740">
    <property type="term" value="F:transferase activity"/>
    <property type="evidence" value="ECO:0007669"/>
    <property type="project" value="UniProtKB-KW"/>
</dbReference>
<organism evidence="6">
    <name type="scientific">Chromera velia CCMP2878</name>
    <dbReference type="NCBI Taxonomy" id="1169474"/>
    <lineage>
        <taxon>Eukaryota</taxon>
        <taxon>Sar</taxon>
        <taxon>Alveolata</taxon>
        <taxon>Colpodellida</taxon>
        <taxon>Chromeraceae</taxon>
        <taxon>Chromera</taxon>
    </lineage>
</organism>
<keyword evidence="4" id="KW-1133">Transmembrane helix</keyword>
<dbReference type="EMBL" id="CDMZ01004825">
    <property type="protein sequence ID" value="CEM51041.1"/>
    <property type="molecule type" value="Genomic_DNA"/>
</dbReference>
<dbReference type="InterPro" id="IPR006598">
    <property type="entry name" value="CAP10"/>
</dbReference>
<name>A0A0G4I2A8_9ALVE</name>
<dbReference type="Pfam" id="PF05686">
    <property type="entry name" value="Glyco_transf_90"/>
    <property type="match status" value="1"/>
</dbReference>
<accession>A0A0G4I2A8</accession>
<reference evidence="6" key="1">
    <citation type="submission" date="2014-11" db="EMBL/GenBank/DDBJ databases">
        <authorList>
            <person name="Otto D Thomas"/>
            <person name="Naeem Raeece"/>
        </authorList>
    </citation>
    <scope>NUCLEOTIDE SEQUENCE</scope>
</reference>
<dbReference type="PANTHER" id="PTHR12203:SF35">
    <property type="entry name" value="PROTEIN O-GLUCOSYLTRANSFERASE 1"/>
    <property type="match status" value="1"/>
</dbReference>
<evidence type="ECO:0000256" key="1">
    <source>
        <dbReference type="ARBA" id="ARBA00010118"/>
    </source>
</evidence>
<sequence>MLHSGGEITPICLTLLSCVSFLALWLFFSLSVGCERGVLFSQPSVSSCGGDLRRSLAEYDELVVSRDFPRQCDPCFLQETLSMVSATAPPNCAWTAHSPFPPTPGSGRGGRERGKMQKWESFLRSPPGTSAFWAARFLSRSLESAGLRLTAKAAARFQVRMETEGFSSDPIWANVCAAAEEKEGGGDQSPSPSPLSPASECDRELIFASAFVSGKPTSTRVIPIPSTEDLSVEAVQSLVAASVDLQGGGGGGGGGDGWERRASRAFWRGLRQAEGGSETAEFWSSIWRNREETFEKNRFFRERTEGPLDVTRNESVAQFVVRLCGYMPEECDARFVESPRETMTLESMSRYKYVVAAAGSEHVGLQAAALLSGAAVLVQNGVPQHWFYRFLVPWVHYVPVAFDLSDLRDRILWLRQHDDRARQIAVNARARAREIFSSKVMHCYGVAAFLAAFIEFVHLAGYDKRGQMWWLYEWPF</sequence>
<keyword evidence="2" id="KW-0808">Transferase</keyword>
<feature type="region of interest" description="Disordered" evidence="3">
    <location>
        <begin position="180"/>
        <end position="199"/>
    </location>
</feature>
<feature type="domain" description="Glycosyl transferase CAP10" evidence="5">
    <location>
        <begin position="197"/>
        <end position="463"/>
    </location>
</feature>
<evidence type="ECO:0000259" key="5">
    <source>
        <dbReference type="SMART" id="SM00672"/>
    </source>
</evidence>
<evidence type="ECO:0000256" key="3">
    <source>
        <dbReference type="SAM" id="MobiDB-lite"/>
    </source>
</evidence>
<dbReference type="AlphaFoldDB" id="A0A0G4I2A8"/>
<keyword evidence="4" id="KW-0472">Membrane</keyword>
<evidence type="ECO:0000256" key="4">
    <source>
        <dbReference type="SAM" id="Phobius"/>
    </source>
</evidence>
<dbReference type="VEuPathDB" id="CryptoDB:Cvel_10339"/>
<evidence type="ECO:0000313" key="6">
    <source>
        <dbReference type="EMBL" id="CEM51041.1"/>
    </source>
</evidence>
<dbReference type="SMART" id="SM00672">
    <property type="entry name" value="CAP10"/>
    <property type="match status" value="1"/>
</dbReference>
<dbReference type="PANTHER" id="PTHR12203">
    <property type="entry name" value="KDEL LYS-ASP-GLU-LEU CONTAINING - RELATED"/>
    <property type="match status" value="1"/>
</dbReference>
<keyword evidence="4" id="KW-0812">Transmembrane</keyword>
<feature type="transmembrane region" description="Helical" evidence="4">
    <location>
        <begin position="444"/>
        <end position="462"/>
    </location>
</feature>
<comment type="similarity">
    <text evidence="1">Belongs to the glycosyltransferase 90 family.</text>
</comment>
<proteinExistence type="inferred from homology"/>